<evidence type="ECO:0000313" key="3">
    <source>
        <dbReference type="Proteomes" id="UP000016936"/>
    </source>
</evidence>
<dbReference type="AlphaFoldDB" id="M2UXE7"/>
<dbReference type="OrthoDB" id="10565899at2759"/>
<proteinExistence type="predicted"/>
<accession>M2UXE7</accession>
<feature type="region of interest" description="Disordered" evidence="1">
    <location>
        <begin position="1"/>
        <end position="35"/>
    </location>
</feature>
<feature type="compositionally biased region" description="Basic and acidic residues" evidence="1">
    <location>
        <begin position="12"/>
        <end position="28"/>
    </location>
</feature>
<sequence>MRIDGADAGGLPKREIQEYQDFPAHEDAQSESPLPFVDGLYVPDCRGAKSRTVPGPI</sequence>
<keyword evidence="3" id="KW-1185">Reference proteome</keyword>
<dbReference type="Proteomes" id="UP000016936">
    <property type="component" value="Unassembled WGS sequence"/>
</dbReference>
<evidence type="ECO:0000256" key="1">
    <source>
        <dbReference type="SAM" id="MobiDB-lite"/>
    </source>
</evidence>
<evidence type="ECO:0000313" key="2">
    <source>
        <dbReference type="EMBL" id="EMD92503.1"/>
    </source>
</evidence>
<reference evidence="3" key="2">
    <citation type="journal article" date="2013" name="PLoS Genet.">
        <title>Comparative genome structure, secondary metabolite, and effector coding capacity across Cochliobolus pathogens.</title>
        <authorList>
            <person name="Condon B.J."/>
            <person name="Leng Y."/>
            <person name="Wu D."/>
            <person name="Bushley K.E."/>
            <person name="Ohm R.A."/>
            <person name="Otillar R."/>
            <person name="Martin J."/>
            <person name="Schackwitz W."/>
            <person name="Grimwood J."/>
            <person name="MohdZainudin N."/>
            <person name="Xue C."/>
            <person name="Wang R."/>
            <person name="Manning V.A."/>
            <person name="Dhillon B."/>
            <person name="Tu Z.J."/>
            <person name="Steffenson B.J."/>
            <person name="Salamov A."/>
            <person name="Sun H."/>
            <person name="Lowry S."/>
            <person name="LaButti K."/>
            <person name="Han J."/>
            <person name="Copeland A."/>
            <person name="Lindquist E."/>
            <person name="Barry K."/>
            <person name="Schmutz J."/>
            <person name="Baker S.E."/>
            <person name="Ciuffetti L.M."/>
            <person name="Grigoriev I.V."/>
            <person name="Zhong S."/>
            <person name="Turgeon B.G."/>
        </authorList>
    </citation>
    <scope>NUCLEOTIDE SEQUENCE [LARGE SCALE GENOMIC DNA]</scope>
    <source>
        <strain evidence="3">C5 / ATCC 48332 / race O</strain>
    </source>
</reference>
<feature type="non-terminal residue" evidence="2">
    <location>
        <position position="57"/>
    </location>
</feature>
<dbReference type="HOGENOM" id="CLU_3001939_0_0_1"/>
<protein>
    <submittedName>
        <fullName evidence="2">Uncharacterized protein</fullName>
    </submittedName>
</protein>
<reference evidence="2 3" key="1">
    <citation type="journal article" date="2012" name="PLoS Pathog.">
        <title>Diverse lifestyles and strategies of plant pathogenesis encoded in the genomes of eighteen Dothideomycetes fungi.</title>
        <authorList>
            <person name="Ohm R.A."/>
            <person name="Feau N."/>
            <person name="Henrissat B."/>
            <person name="Schoch C.L."/>
            <person name="Horwitz B.A."/>
            <person name="Barry K.W."/>
            <person name="Condon B.J."/>
            <person name="Copeland A.C."/>
            <person name="Dhillon B."/>
            <person name="Glaser F."/>
            <person name="Hesse C.N."/>
            <person name="Kosti I."/>
            <person name="LaButti K."/>
            <person name="Lindquist E.A."/>
            <person name="Lucas S."/>
            <person name="Salamov A.A."/>
            <person name="Bradshaw R.E."/>
            <person name="Ciuffetti L."/>
            <person name="Hamelin R.C."/>
            <person name="Kema G.H.J."/>
            <person name="Lawrence C."/>
            <person name="Scott J.A."/>
            <person name="Spatafora J.W."/>
            <person name="Turgeon B.G."/>
            <person name="de Wit P.J.G.M."/>
            <person name="Zhong S."/>
            <person name="Goodwin S.B."/>
            <person name="Grigoriev I.V."/>
        </authorList>
    </citation>
    <scope>NUCLEOTIDE SEQUENCE [LARGE SCALE GENOMIC DNA]</scope>
    <source>
        <strain evidence="3">C5 / ATCC 48332 / race O</strain>
    </source>
</reference>
<organism evidence="2 3">
    <name type="scientific">Cochliobolus heterostrophus (strain C5 / ATCC 48332 / race O)</name>
    <name type="common">Southern corn leaf blight fungus</name>
    <name type="synonym">Bipolaris maydis</name>
    <dbReference type="NCBI Taxonomy" id="701091"/>
    <lineage>
        <taxon>Eukaryota</taxon>
        <taxon>Fungi</taxon>
        <taxon>Dikarya</taxon>
        <taxon>Ascomycota</taxon>
        <taxon>Pezizomycotina</taxon>
        <taxon>Dothideomycetes</taxon>
        <taxon>Pleosporomycetidae</taxon>
        <taxon>Pleosporales</taxon>
        <taxon>Pleosporineae</taxon>
        <taxon>Pleosporaceae</taxon>
        <taxon>Bipolaris</taxon>
    </lineage>
</organism>
<dbReference type="EMBL" id="KB445575">
    <property type="protein sequence ID" value="EMD92503.1"/>
    <property type="molecule type" value="Genomic_DNA"/>
</dbReference>
<gene>
    <name evidence="2" type="ORF">COCHEDRAFT_1021259</name>
</gene>
<name>M2UXE7_COCH5</name>